<feature type="transmembrane region" description="Helical" evidence="1">
    <location>
        <begin position="353"/>
        <end position="378"/>
    </location>
</feature>
<organism evidence="2 3">
    <name type="scientific">Cercophora newfieldiana</name>
    <dbReference type="NCBI Taxonomy" id="92897"/>
    <lineage>
        <taxon>Eukaryota</taxon>
        <taxon>Fungi</taxon>
        <taxon>Dikarya</taxon>
        <taxon>Ascomycota</taxon>
        <taxon>Pezizomycotina</taxon>
        <taxon>Sordariomycetes</taxon>
        <taxon>Sordariomycetidae</taxon>
        <taxon>Sordariales</taxon>
        <taxon>Lasiosphaeriaceae</taxon>
        <taxon>Cercophora</taxon>
    </lineage>
</organism>
<comment type="caution">
    <text evidence="2">The sequence shown here is derived from an EMBL/GenBank/DDBJ whole genome shotgun (WGS) entry which is preliminary data.</text>
</comment>
<gene>
    <name evidence="2" type="ORF">B0T16DRAFT_457954</name>
</gene>
<dbReference type="Proteomes" id="UP001174936">
    <property type="component" value="Unassembled WGS sequence"/>
</dbReference>
<evidence type="ECO:0000256" key="1">
    <source>
        <dbReference type="SAM" id="Phobius"/>
    </source>
</evidence>
<sequence>MKKIEILETVRDADTWQTRTATWDDICQGVNRPVLRLIFTSLAPLATAPDALRIRIAKEFRVPPFLFSRVCLESNGFAGCEPSLDDEGNHIHHTHWARFIVKQIQDRLNPKRSFIRHQPTQDLNPQQVPSRSLSIPIHGPRSIRNGWEWYEMSFFVHWTPTHTTILCFDFPPHLKTSIQLTLTARQEVLPQSDPYAIIATALLPDLVSLYDNSVWSIRNHICEWEATRKEEPDYGLLHEIARHAIHVSETLSVASASARSLQQQLEDFRATQRRGDGPQRSHHNPFSFQVRLLEGLFARSESNKARLQNETMLASLKFLIWQHGAFHTAAQRDSKTQVQIGEEAKKETAAMKAIAVITMTFLPATFISSVFSTPFFFFEPGHESGDGLTVSSQFWIYCAFAIPISLLTWGLWTFWDVSSKKKQSRALRGH</sequence>
<name>A0AA39Y4N7_9PEZI</name>
<protein>
    <submittedName>
        <fullName evidence="2">Uncharacterized protein</fullName>
    </submittedName>
</protein>
<feature type="transmembrane region" description="Helical" evidence="1">
    <location>
        <begin position="394"/>
        <end position="415"/>
    </location>
</feature>
<keyword evidence="1" id="KW-0472">Membrane</keyword>
<proteinExistence type="predicted"/>
<keyword evidence="1" id="KW-0812">Transmembrane</keyword>
<reference evidence="2" key="1">
    <citation type="submission" date="2023-06" db="EMBL/GenBank/DDBJ databases">
        <title>Genome-scale phylogeny and comparative genomics of the fungal order Sordariales.</title>
        <authorList>
            <consortium name="Lawrence Berkeley National Laboratory"/>
            <person name="Hensen N."/>
            <person name="Bonometti L."/>
            <person name="Westerberg I."/>
            <person name="Brannstrom I.O."/>
            <person name="Guillou S."/>
            <person name="Cros-Aarteil S."/>
            <person name="Calhoun S."/>
            <person name="Haridas S."/>
            <person name="Kuo A."/>
            <person name="Mondo S."/>
            <person name="Pangilinan J."/>
            <person name="Riley R."/>
            <person name="Labutti K."/>
            <person name="Andreopoulos B."/>
            <person name="Lipzen A."/>
            <person name="Chen C."/>
            <person name="Yanf M."/>
            <person name="Daum C."/>
            <person name="Ng V."/>
            <person name="Clum A."/>
            <person name="Steindorff A."/>
            <person name="Ohm R."/>
            <person name="Martin F."/>
            <person name="Silar P."/>
            <person name="Natvig D."/>
            <person name="Lalanne C."/>
            <person name="Gautier V."/>
            <person name="Ament-Velasquez S.L."/>
            <person name="Kruys A."/>
            <person name="Hutchinson M.I."/>
            <person name="Powell A.J."/>
            <person name="Barry K."/>
            <person name="Miller A.N."/>
            <person name="Grigoriev I.V."/>
            <person name="Debuchy R."/>
            <person name="Gladieux P."/>
            <person name="Thoren M.H."/>
            <person name="Johannesson H."/>
        </authorList>
    </citation>
    <scope>NUCLEOTIDE SEQUENCE</scope>
    <source>
        <strain evidence="2">SMH2532-1</strain>
    </source>
</reference>
<dbReference type="Gene3D" id="1.20.58.340">
    <property type="entry name" value="Magnesium transport protein CorA, transmembrane region"/>
    <property type="match status" value="1"/>
</dbReference>
<keyword evidence="1" id="KW-1133">Transmembrane helix</keyword>
<dbReference type="AlphaFoldDB" id="A0AA39Y4N7"/>
<accession>A0AA39Y4N7</accession>
<keyword evidence="3" id="KW-1185">Reference proteome</keyword>
<evidence type="ECO:0000313" key="2">
    <source>
        <dbReference type="EMBL" id="KAK0645977.1"/>
    </source>
</evidence>
<evidence type="ECO:0000313" key="3">
    <source>
        <dbReference type="Proteomes" id="UP001174936"/>
    </source>
</evidence>
<dbReference type="EMBL" id="JAULSV010000004">
    <property type="protein sequence ID" value="KAK0645977.1"/>
    <property type="molecule type" value="Genomic_DNA"/>
</dbReference>